<organism evidence="3">
    <name type="scientific">hydrothermal vent metagenome</name>
    <dbReference type="NCBI Taxonomy" id="652676"/>
    <lineage>
        <taxon>unclassified sequences</taxon>
        <taxon>metagenomes</taxon>
        <taxon>ecological metagenomes</taxon>
    </lineage>
</organism>
<evidence type="ECO:0000313" key="3">
    <source>
        <dbReference type="EMBL" id="SFV75861.1"/>
    </source>
</evidence>
<keyword evidence="1" id="KW-1133">Transmembrane helix</keyword>
<proteinExistence type="predicted"/>
<evidence type="ECO:0000256" key="1">
    <source>
        <dbReference type="SAM" id="Phobius"/>
    </source>
</evidence>
<accession>A0A1W1D5F5</accession>
<keyword evidence="1" id="KW-0812">Transmembrane</keyword>
<protein>
    <submittedName>
        <fullName evidence="3">PAP2 superfamily protein</fullName>
    </submittedName>
</protein>
<dbReference type="InterPro" id="IPR000326">
    <property type="entry name" value="PAP2/HPO"/>
</dbReference>
<feature type="domain" description="Phosphatidic acid phosphatase type 2/haloperoxidase" evidence="2">
    <location>
        <begin position="3"/>
        <end position="61"/>
    </location>
</feature>
<name>A0A1W1D5F5_9ZZZZ</name>
<dbReference type="Pfam" id="PF01569">
    <property type="entry name" value="PAP2"/>
    <property type="match status" value="1"/>
</dbReference>
<keyword evidence="1" id="KW-0472">Membrane</keyword>
<dbReference type="EMBL" id="FPHP01000047">
    <property type="protein sequence ID" value="SFV75861.1"/>
    <property type="molecule type" value="Genomic_DNA"/>
</dbReference>
<feature type="transmembrane region" description="Helical" evidence="1">
    <location>
        <begin position="12"/>
        <end position="32"/>
    </location>
</feature>
<reference evidence="3" key="1">
    <citation type="submission" date="2016-10" db="EMBL/GenBank/DDBJ databases">
        <authorList>
            <person name="de Groot N.N."/>
        </authorList>
    </citation>
    <scope>NUCLEOTIDE SEQUENCE</scope>
</reference>
<evidence type="ECO:0000259" key="2">
    <source>
        <dbReference type="Pfam" id="PF01569"/>
    </source>
</evidence>
<feature type="transmembrane region" description="Helical" evidence="1">
    <location>
        <begin position="38"/>
        <end position="60"/>
    </location>
</feature>
<sequence length="67" mass="7767">MSLFFLFKTKRNKMIGFFTGMIIGWSMGLYKMMIGDHFLSHTLITMVLAWLIILIIAKIVNSLKVLQ</sequence>
<gene>
    <name evidence="3" type="ORF">MNB_SM-3-330</name>
</gene>
<dbReference type="AlphaFoldDB" id="A0A1W1D5F5"/>